<reference evidence="7" key="1">
    <citation type="submission" date="2023-07" db="EMBL/GenBank/DDBJ databases">
        <title>30 novel species of actinomycetes from the DSMZ collection.</title>
        <authorList>
            <person name="Nouioui I."/>
        </authorList>
    </citation>
    <scope>NUCLEOTIDE SEQUENCE [LARGE SCALE GENOMIC DNA]</scope>
    <source>
        <strain evidence="7">DSM 40932</strain>
    </source>
</reference>
<organism evidence="6 7">
    <name type="scientific">Streptomyces stephensoniae</name>
    <dbReference type="NCBI Taxonomy" id="3375367"/>
    <lineage>
        <taxon>Bacteria</taxon>
        <taxon>Bacillati</taxon>
        <taxon>Actinomycetota</taxon>
        <taxon>Actinomycetes</taxon>
        <taxon>Kitasatosporales</taxon>
        <taxon>Streptomycetaceae</taxon>
        <taxon>Streptomyces</taxon>
    </lineage>
</organism>
<dbReference type="InterPro" id="IPR012328">
    <property type="entry name" value="Chalcone/stilbene_synt_C"/>
</dbReference>
<evidence type="ECO:0000259" key="4">
    <source>
        <dbReference type="Pfam" id="PF00195"/>
    </source>
</evidence>
<evidence type="ECO:0000256" key="2">
    <source>
        <dbReference type="ARBA" id="ARBA00022679"/>
    </source>
</evidence>
<dbReference type="Proteomes" id="UP001180556">
    <property type="component" value="Unassembled WGS sequence"/>
</dbReference>
<evidence type="ECO:0000313" key="7">
    <source>
        <dbReference type="Proteomes" id="UP001180556"/>
    </source>
</evidence>
<dbReference type="RefSeq" id="WP_311600726.1">
    <property type="nucleotide sequence ID" value="NZ_JAVRFG010000020.1"/>
</dbReference>
<evidence type="ECO:0000256" key="3">
    <source>
        <dbReference type="SAM" id="MobiDB-lite"/>
    </source>
</evidence>
<dbReference type="PANTHER" id="PTHR11877:SF46">
    <property type="entry name" value="TYPE III POLYKETIDE SYNTHASE A"/>
    <property type="match status" value="1"/>
</dbReference>
<name>A0ABU2W328_9ACTN</name>
<feature type="compositionally biased region" description="Low complexity" evidence="3">
    <location>
        <begin position="391"/>
        <end position="409"/>
    </location>
</feature>
<feature type="domain" description="Chalcone/stilbene synthase C-terminal" evidence="5">
    <location>
        <begin position="229"/>
        <end position="354"/>
    </location>
</feature>
<comment type="caution">
    <text evidence="6">The sequence shown here is derived from an EMBL/GenBank/DDBJ whole genome shotgun (WGS) entry which is preliminary data.</text>
</comment>
<accession>A0ABU2W328</accession>
<dbReference type="Pfam" id="PF02797">
    <property type="entry name" value="Chal_sti_synt_C"/>
    <property type="match status" value="1"/>
</dbReference>
<comment type="similarity">
    <text evidence="1">Belongs to the thiolase-like superfamily. Chalcone/stilbene synthases family.</text>
</comment>
<dbReference type="InterPro" id="IPR011141">
    <property type="entry name" value="Polyketide_synthase_type-III"/>
</dbReference>
<evidence type="ECO:0000259" key="5">
    <source>
        <dbReference type="Pfam" id="PF02797"/>
    </source>
</evidence>
<dbReference type="SUPFAM" id="SSF53901">
    <property type="entry name" value="Thiolase-like"/>
    <property type="match status" value="2"/>
</dbReference>
<keyword evidence="2" id="KW-0808">Transferase</keyword>
<dbReference type="Pfam" id="PF00195">
    <property type="entry name" value="Chal_sti_synt_N"/>
    <property type="match status" value="1"/>
</dbReference>
<evidence type="ECO:0000313" key="6">
    <source>
        <dbReference type="EMBL" id="MDT0492258.1"/>
    </source>
</evidence>
<dbReference type="PANTHER" id="PTHR11877">
    <property type="entry name" value="HYDROXYMETHYLGLUTARYL-COA SYNTHASE"/>
    <property type="match status" value="1"/>
</dbReference>
<proteinExistence type="inferred from homology"/>
<keyword evidence="7" id="KW-1185">Reference proteome</keyword>
<evidence type="ECO:0000256" key="1">
    <source>
        <dbReference type="ARBA" id="ARBA00005531"/>
    </source>
</evidence>
<sequence>MDVVIGRPVVRAAPYRVGTDELMADMRARYAGHPKVEVWLRMLRHTGVEDRPWISPVDATAARQGVRERSRAAYEGARELAVGVAADALEQAGLGAEDIDLLVTTHTTSWTVPGLDVDLVGLLGLRPDVARVGLATAACSGGGHALVHAARFLRGRAGGGRALVVAAEQLSTLYNPSAGSPDMQAVLYGGLFGDSAAAVVVSAGPGATGGGEAGASAGFVVDDVWEFVLPDSSGAYWGVIDENGLAFDSGPDAKRAPGRVLPHLTEWLGGRPVGWAAVHPGGPGIIEGTLTGLGLDAEVAGRHARASLSHGNLGGAALLDVLARTLADDPPEGPGVAVAFGPGFTAAGLYLRDVRDREGLRDARGPADLGDSQPPADLRDAPAPEGLRVTPAPADLRDTPAPAAPDAAG</sequence>
<dbReference type="Gene3D" id="3.40.47.10">
    <property type="match status" value="2"/>
</dbReference>
<feature type="region of interest" description="Disordered" evidence="3">
    <location>
        <begin position="361"/>
        <end position="409"/>
    </location>
</feature>
<dbReference type="InterPro" id="IPR016039">
    <property type="entry name" value="Thiolase-like"/>
</dbReference>
<feature type="domain" description="Chalcone/stilbene synthase N-terminal" evidence="4">
    <location>
        <begin position="64"/>
        <end position="205"/>
    </location>
</feature>
<protein>
    <submittedName>
        <fullName evidence="6">PhlD</fullName>
    </submittedName>
</protein>
<gene>
    <name evidence="6" type="ORF">RM717_17250</name>
</gene>
<dbReference type="InterPro" id="IPR001099">
    <property type="entry name" value="Chalcone/stilbene_synt_N"/>
</dbReference>
<dbReference type="EMBL" id="JAVRFG010000020">
    <property type="protein sequence ID" value="MDT0492258.1"/>
    <property type="molecule type" value="Genomic_DNA"/>
</dbReference>
<dbReference type="PIRSF" id="PIRSF000451">
    <property type="entry name" value="PKS_III"/>
    <property type="match status" value="1"/>
</dbReference>